<dbReference type="Proteomes" id="UP000317093">
    <property type="component" value="Chromosome"/>
</dbReference>
<dbReference type="EMBL" id="CP036279">
    <property type="protein sequence ID" value="QDU60753.1"/>
    <property type="molecule type" value="Genomic_DNA"/>
</dbReference>
<evidence type="ECO:0000313" key="1">
    <source>
        <dbReference type="EMBL" id="QDU60753.1"/>
    </source>
</evidence>
<evidence type="ECO:0000313" key="2">
    <source>
        <dbReference type="Proteomes" id="UP000317093"/>
    </source>
</evidence>
<sequence length="309" mass="35194">MNKRDAEIAVRTIVQSIKNGHKPEDSFVELKFEMDHGKSLHHARQLAGLANAARDEDVLWVVGIDEKTGQIRSQLDEEVSQTFDRILKHFKQTRPELKFQVNIHLEDGSKSVVAIVFSTDRSPYQVPFEKDENKLEIPWRYGTRTRSAEYPELLTLLQKRESSPSLEVREAALGWRVPDEELSPNISGGRLLEGHASLFINYHGHSSVFLDEDRFNARIDGYDAKMLRLSIPRYTSGRVQPSIGGIEVHGSGSLLVEILAEVPSDVEMKDGTRFELEFYVVEIQDFIVAPVSLKKTGNIEQQFRFQAEF</sequence>
<dbReference type="OrthoDB" id="4536590at2"/>
<keyword evidence="2" id="KW-1185">Reference proteome</keyword>
<accession>A0A518B198</accession>
<protein>
    <recommendedName>
        <fullName evidence="3">Divergent AAA domain protein</fullName>
    </recommendedName>
</protein>
<name>A0A518B198_9BACT</name>
<dbReference type="KEGG" id="knv:Pan216_16040"/>
<dbReference type="RefSeq" id="WP_145257088.1">
    <property type="nucleotide sequence ID" value="NZ_CP036279.1"/>
</dbReference>
<evidence type="ECO:0008006" key="3">
    <source>
        <dbReference type="Google" id="ProtNLM"/>
    </source>
</evidence>
<proteinExistence type="predicted"/>
<dbReference type="AlphaFoldDB" id="A0A518B198"/>
<gene>
    <name evidence="1" type="ORF">Pan216_16040</name>
</gene>
<reference evidence="1 2" key="1">
    <citation type="submission" date="2019-02" db="EMBL/GenBank/DDBJ databases">
        <title>Deep-cultivation of Planctomycetes and their phenomic and genomic characterization uncovers novel biology.</title>
        <authorList>
            <person name="Wiegand S."/>
            <person name="Jogler M."/>
            <person name="Boedeker C."/>
            <person name="Pinto D."/>
            <person name="Vollmers J."/>
            <person name="Rivas-Marin E."/>
            <person name="Kohn T."/>
            <person name="Peeters S.H."/>
            <person name="Heuer A."/>
            <person name="Rast P."/>
            <person name="Oberbeckmann S."/>
            <person name="Bunk B."/>
            <person name="Jeske O."/>
            <person name="Meyerdierks A."/>
            <person name="Storesund J.E."/>
            <person name="Kallscheuer N."/>
            <person name="Luecker S."/>
            <person name="Lage O.M."/>
            <person name="Pohl T."/>
            <person name="Merkel B.J."/>
            <person name="Hornburger P."/>
            <person name="Mueller R.-W."/>
            <person name="Bruemmer F."/>
            <person name="Labrenz M."/>
            <person name="Spormann A.M."/>
            <person name="Op den Camp H."/>
            <person name="Overmann J."/>
            <person name="Amann R."/>
            <person name="Jetten M.S.M."/>
            <person name="Mascher T."/>
            <person name="Medema M.H."/>
            <person name="Devos D.P."/>
            <person name="Kaster A.-K."/>
            <person name="Ovreas L."/>
            <person name="Rohde M."/>
            <person name="Galperin M.Y."/>
            <person name="Jogler C."/>
        </authorList>
    </citation>
    <scope>NUCLEOTIDE SEQUENCE [LARGE SCALE GENOMIC DNA]</scope>
    <source>
        <strain evidence="1 2">Pan216</strain>
    </source>
</reference>
<organism evidence="1 2">
    <name type="scientific">Kolteria novifilia</name>
    <dbReference type="NCBI Taxonomy" id="2527975"/>
    <lineage>
        <taxon>Bacteria</taxon>
        <taxon>Pseudomonadati</taxon>
        <taxon>Planctomycetota</taxon>
        <taxon>Planctomycetia</taxon>
        <taxon>Kolteriales</taxon>
        <taxon>Kolteriaceae</taxon>
        <taxon>Kolteria</taxon>
    </lineage>
</organism>